<evidence type="ECO:0000313" key="8">
    <source>
        <dbReference type="EMBL" id="KDP29631.1"/>
    </source>
</evidence>
<dbReference type="PANTHER" id="PTHR12385">
    <property type="entry name" value="CHOLINE TRANSPORTER-LIKE (SLC FAMILY 44)"/>
    <property type="match status" value="1"/>
</dbReference>
<keyword evidence="4 6" id="KW-1133">Transmembrane helix</keyword>
<evidence type="ECO:0000256" key="5">
    <source>
        <dbReference type="ARBA" id="ARBA00023136"/>
    </source>
</evidence>
<dbReference type="KEGG" id="jcu:105641763"/>
<reference evidence="8 9" key="1">
    <citation type="journal article" date="2014" name="PLoS ONE">
        <title>Global Analysis of Gene Expression Profiles in Physic Nut (Jatropha curcas L.) Seedlings Exposed to Salt Stress.</title>
        <authorList>
            <person name="Zhang L."/>
            <person name="Zhang C."/>
            <person name="Wu P."/>
            <person name="Chen Y."/>
            <person name="Li M."/>
            <person name="Jiang H."/>
            <person name="Wu G."/>
        </authorList>
    </citation>
    <scope>NUCLEOTIDE SEQUENCE [LARGE SCALE GENOMIC DNA]</scope>
    <source>
        <strain evidence="9">cv. GZQX0401</strain>
        <tissue evidence="8">Young leaves</tissue>
    </source>
</reference>
<dbReference type="GO" id="GO:0022857">
    <property type="term" value="F:transmembrane transporter activity"/>
    <property type="evidence" value="ECO:0007669"/>
    <property type="project" value="UniProtKB-UniRule"/>
</dbReference>
<feature type="transmembrane region" description="Helical" evidence="6">
    <location>
        <begin position="463"/>
        <end position="483"/>
    </location>
</feature>
<proteinExistence type="inferred from homology"/>
<feature type="compositionally biased region" description="Low complexity" evidence="7">
    <location>
        <begin position="17"/>
        <end position="27"/>
    </location>
</feature>
<feature type="transmembrane region" description="Helical" evidence="6">
    <location>
        <begin position="248"/>
        <end position="268"/>
    </location>
</feature>
<dbReference type="GO" id="GO:0005886">
    <property type="term" value="C:plasma membrane"/>
    <property type="evidence" value="ECO:0007669"/>
    <property type="project" value="UniProtKB-SubCell"/>
</dbReference>
<feature type="transmembrane region" description="Helical" evidence="6">
    <location>
        <begin position="214"/>
        <end position="236"/>
    </location>
</feature>
<organism evidence="8 9">
    <name type="scientific">Jatropha curcas</name>
    <name type="common">Barbados nut</name>
    <dbReference type="NCBI Taxonomy" id="180498"/>
    <lineage>
        <taxon>Eukaryota</taxon>
        <taxon>Viridiplantae</taxon>
        <taxon>Streptophyta</taxon>
        <taxon>Embryophyta</taxon>
        <taxon>Tracheophyta</taxon>
        <taxon>Spermatophyta</taxon>
        <taxon>Magnoliopsida</taxon>
        <taxon>eudicotyledons</taxon>
        <taxon>Gunneridae</taxon>
        <taxon>Pentapetalae</taxon>
        <taxon>rosids</taxon>
        <taxon>fabids</taxon>
        <taxon>Malpighiales</taxon>
        <taxon>Euphorbiaceae</taxon>
        <taxon>Crotonoideae</taxon>
        <taxon>Jatropheae</taxon>
        <taxon>Jatropha</taxon>
    </lineage>
</organism>
<evidence type="ECO:0000256" key="1">
    <source>
        <dbReference type="ARBA" id="ARBA00004141"/>
    </source>
</evidence>
<feature type="transmembrane region" description="Helical" evidence="6">
    <location>
        <begin position="495"/>
        <end position="515"/>
    </location>
</feature>
<feature type="transmembrane region" description="Helical" evidence="6">
    <location>
        <begin position="74"/>
        <end position="96"/>
    </location>
</feature>
<feature type="transmembrane region" description="Helical" evidence="6">
    <location>
        <begin position="312"/>
        <end position="331"/>
    </location>
</feature>
<dbReference type="Pfam" id="PF04515">
    <property type="entry name" value="Choline_transpo"/>
    <property type="match status" value="1"/>
</dbReference>
<dbReference type="PANTHER" id="PTHR12385:SF98">
    <property type="entry name" value="CHOLINE TRANSPORTER-LIKE PROTEIN"/>
    <property type="match status" value="1"/>
</dbReference>
<evidence type="ECO:0000313" key="9">
    <source>
        <dbReference type="Proteomes" id="UP000027138"/>
    </source>
</evidence>
<keyword evidence="3 6" id="KW-0812">Transmembrane</keyword>
<protein>
    <recommendedName>
        <fullName evidence="6">Choline transporter-like protein</fullName>
    </recommendedName>
</protein>
<evidence type="ECO:0000256" key="7">
    <source>
        <dbReference type="SAM" id="MobiDB-lite"/>
    </source>
</evidence>
<dbReference type="InterPro" id="IPR007603">
    <property type="entry name" value="Choline_transptr-like"/>
</dbReference>
<dbReference type="AlphaFoldDB" id="A0A067K085"/>
<comment type="similarity">
    <text evidence="2 6">Belongs to the CTL (choline transporter-like) family.</text>
</comment>
<dbReference type="OrthoDB" id="420519at2759"/>
<name>A0A067K085_JATCU</name>
<evidence type="ECO:0000256" key="6">
    <source>
        <dbReference type="RuleBase" id="RU368066"/>
    </source>
</evidence>
<evidence type="ECO:0000256" key="4">
    <source>
        <dbReference type="ARBA" id="ARBA00022989"/>
    </source>
</evidence>
<evidence type="ECO:0000256" key="3">
    <source>
        <dbReference type="ARBA" id="ARBA00022692"/>
    </source>
</evidence>
<keyword evidence="9" id="KW-1185">Reference proteome</keyword>
<gene>
    <name evidence="8" type="ORF">JCGZ_18793</name>
</gene>
<dbReference type="EMBL" id="KK914735">
    <property type="protein sequence ID" value="KDP29631.1"/>
    <property type="molecule type" value="Genomic_DNA"/>
</dbReference>
<dbReference type="SUPFAM" id="SSF101447">
    <property type="entry name" value="Formin homology 2 domain (FH2 domain)"/>
    <property type="match status" value="1"/>
</dbReference>
<sequence length="564" mass="62968">MGSTEEPNKAGSLYDYSSPSEPLLSKPPFFPPPPPPPPPPPLIEESTSPSPDESDPTQYLQISYNYGPRPFKDIAFLILFVLFVLCTFGFGIFSIFHRNPNYSTLSSYTYDSNLTSCVKDSLSLSNDGLLRINFYYYFLSSSSSSFGKALIWSLVITLVLSAPICFLLLLLLKHYTKQIVYISLPFFVVIPIFFNIYWFVACTVSSSCSDGFPLIYRILVMVFVFLGIGIIVWIFVANRHRIELTLRIIAVASDALSSNLGLFVALPLLAIGLMVYYIPIVVFLVFARLNGKIVPKESSGEYTCIWKQDSWVPAYNVLAILTMLWSLTSMVEAQVYVISGTIAQWYFTKEDSTPERSIRSSLRNAFGPSSGTVCLSGLLICIVRMVRAAVDSARQDNARGMMNLVLRCCVDVLVSAVDFLNKFTINFAAITGEAYCTCARMTYELLRRNLLSAAFVETVSSRLLAGVIFVLSAIYAIVVCAILKGVSKLGVDSYYVALLTWALLIVILSFFVHVLDNVIDTVYVCYAIDRDRGEVFKQEVHDVYVHLPISRNHRSPIIAKTHDV</sequence>
<dbReference type="STRING" id="180498.A0A067K085"/>
<evidence type="ECO:0000256" key="2">
    <source>
        <dbReference type="ARBA" id="ARBA00007168"/>
    </source>
</evidence>
<dbReference type="Proteomes" id="UP000027138">
    <property type="component" value="Unassembled WGS sequence"/>
</dbReference>
<feature type="compositionally biased region" description="Pro residues" evidence="7">
    <location>
        <begin position="28"/>
        <end position="42"/>
    </location>
</feature>
<feature type="region of interest" description="Disordered" evidence="7">
    <location>
        <begin position="1"/>
        <end position="56"/>
    </location>
</feature>
<accession>A0A067K085</accession>
<keyword evidence="5 6" id="KW-0472">Membrane</keyword>
<comment type="function">
    <text evidence="6">Choline transporter.</text>
</comment>
<feature type="transmembrane region" description="Helical" evidence="6">
    <location>
        <begin position="149"/>
        <end position="172"/>
    </location>
</feature>
<comment type="subcellular location">
    <subcellularLocation>
        <location evidence="6">Cell membrane</location>
        <topology evidence="6">Multi-pass membrane protein</topology>
    </subcellularLocation>
    <subcellularLocation>
        <location evidence="1">Membrane</location>
        <topology evidence="1">Multi-pass membrane protein</topology>
    </subcellularLocation>
</comment>
<feature type="transmembrane region" description="Helical" evidence="6">
    <location>
        <begin position="179"/>
        <end position="199"/>
    </location>
</feature>